<evidence type="ECO:0000313" key="1">
    <source>
        <dbReference type="EMBL" id="QNH90542.1"/>
    </source>
</evidence>
<name>A0A7G7Y846_NPVMC</name>
<dbReference type="Pfam" id="PF07785">
    <property type="entry name" value="DUF1623"/>
    <property type="match status" value="1"/>
</dbReference>
<dbReference type="EMBL" id="MN320360">
    <property type="protein sequence ID" value="QNH90542.1"/>
    <property type="molecule type" value="Genomic_DNA"/>
</dbReference>
<proteinExistence type="predicted"/>
<protein>
    <submittedName>
        <fullName evidence="1">Maco-A 62</fullName>
    </submittedName>
</protein>
<organism evidence="1">
    <name type="scientific">Mamestra configurata nucleopolyhedrovirus</name>
    <name type="common">MacoNPV</name>
    <dbReference type="NCBI Taxonomy" id="207830"/>
    <lineage>
        <taxon>Viruses</taxon>
        <taxon>Viruses incertae sedis</taxon>
        <taxon>Naldaviricetes</taxon>
        <taxon>Lefavirales</taxon>
        <taxon>Baculoviridae</taxon>
        <taxon>Alphabaculovirus</taxon>
        <taxon>Alphabaculovirus maconfiguratae</taxon>
    </lineage>
</organism>
<accession>A0A7G7Y846</accession>
<sequence length="113" mass="13265">MFPVPQRSRCSRPATMKRITFVLAIFNRDNLDQQAIYEEYLRHFDVIDAVMCLNGDCLAVCVSSVDAFDRPRSFVDFKCDKRRRTISVVDRHEDVKVLLDRVYDIAQQFDETL</sequence>
<organismHost>
    <name type="scientific">Mamestra configurata</name>
    <name type="common">bertha armyworm</name>
    <dbReference type="NCBI Taxonomy" id="174822"/>
</organismHost>
<reference evidence="1" key="1">
    <citation type="submission" date="2019-08" db="EMBL/GenBank/DDBJ databases">
        <title>Genomics of alphabaculovirus isolates infecting Mamestra configurata.</title>
        <authorList>
            <person name="Erlandson M.A."/>
            <person name="Baldwin D."/>
            <person name="Theilmann D.A."/>
        </authorList>
    </citation>
    <scope>NUCLEOTIDE SEQUENCE</scope>
    <source>
        <strain evidence="1">94-2</strain>
    </source>
</reference>
<dbReference type="InterPro" id="IPR012428">
    <property type="entry name" value="AcMNPV_Orf117"/>
</dbReference>